<evidence type="ECO:0000313" key="2">
    <source>
        <dbReference type="EMBL" id="PDO87618.1"/>
    </source>
</evidence>
<dbReference type="PANTHER" id="PTHR43841">
    <property type="entry name" value="3-HYDROXYACYL-THIOESTER DEHYDRATASE HTDX-RELATED"/>
    <property type="match status" value="1"/>
</dbReference>
<dbReference type="InterPro" id="IPR002539">
    <property type="entry name" value="MaoC-like_dom"/>
</dbReference>
<organism evidence="2 3">
    <name type="scientific">Kosakonia pseudosacchari</name>
    <dbReference type="NCBI Taxonomy" id="1646340"/>
    <lineage>
        <taxon>Bacteria</taxon>
        <taxon>Pseudomonadati</taxon>
        <taxon>Pseudomonadota</taxon>
        <taxon>Gammaproteobacteria</taxon>
        <taxon>Enterobacterales</taxon>
        <taxon>Enterobacteriaceae</taxon>
        <taxon>Kosakonia</taxon>
    </lineage>
</organism>
<dbReference type="SUPFAM" id="SSF54637">
    <property type="entry name" value="Thioesterase/thiol ester dehydrase-isomerase"/>
    <property type="match status" value="1"/>
</dbReference>
<dbReference type="PANTHER" id="PTHR43841:SF3">
    <property type="entry name" value="(3R)-HYDROXYACYL-ACP DEHYDRATASE SUBUNIT HADB"/>
    <property type="match status" value="1"/>
</dbReference>
<sequence>MTDFAYDSFHAKRWASFSGDYNPIHFDLLAVAKLNQTVLIAHGMRVLADVQNELIYHVGIFSPTYSAPIKFSAKFEKPILCGTKYSLSHNGGEPKTIFKLIDSSSGITHIRGTIAPANYPTINNVIAERILSKEYQDEVVALWPADIEKNYAVFLSSVMFRELFRTEELFSADFLKQCTPVHSLSALLSQEKVLQTHYDFYCHSSLFNRDGQKIEGLCLSIERPLITGDANYGWLIQVQVAAKENENTLMQISATLKVAIN</sequence>
<name>A0ABX4ITU3_9ENTR</name>
<dbReference type="Proteomes" id="UP000219642">
    <property type="component" value="Unassembled WGS sequence"/>
</dbReference>
<reference evidence="2 3" key="1">
    <citation type="submission" date="2017-06" db="EMBL/GenBank/DDBJ databases">
        <title>Draft genome sequence of nitrogen-fixing Kosakonia pseudosacchari strain NN143 isolated from sugarcane roots.</title>
        <authorList>
            <person name="Li Y."/>
            <person name="Li S."/>
            <person name="Lin L."/>
            <person name="Wu X."/>
            <person name="Yang L."/>
            <person name="Li Y."/>
            <person name="An Q."/>
        </authorList>
    </citation>
    <scope>NUCLEOTIDE SEQUENCE [LARGE SCALE GENOMIC DNA]</scope>
    <source>
        <strain evidence="2 3">NN143</strain>
    </source>
</reference>
<dbReference type="EMBL" id="NITV01000004">
    <property type="protein sequence ID" value="PDO87618.1"/>
    <property type="molecule type" value="Genomic_DNA"/>
</dbReference>
<gene>
    <name evidence="2" type="ORF">BK796_09170</name>
</gene>
<keyword evidence="3" id="KW-1185">Reference proteome</keyword>
<protein>
    <recommendedName>
        <fullName evidence="1">MaoC-like domain-containing protein</fullName>
    </recommendedName>
</protein>
<feature type="domain" description="MaoC-like" evidence="1">
    <location>
        <begin position="12"/>
        <end position="86"/>
    </location>
</feature>
<accession>A0ABX4ITU3</accession>
<dbReference type="RefSeq" id="WP_097400413.1">
    <property type="nucleotide sequence ID" value="NZ_CP158850.1"/>
</dbReference>
<dbReference type="Pfam" id="PF01575">
    <property type="entry name" value="MaoC_dehydratas"/>
    <property type="match status" value="1"/>
</dbReference>
<evidence type="ECO:0000259" key="1">
    <source>
        <dbReference type="Pfam" id="PF01575"/>
    </source>
</evidence>
<dbReference type="InterPro" id="IPR029069">
    <property type="entry name" value="HotDog_dom_sf"/>
</dbReference>
<proteinExistence type="predicted"/>
<comment type="caution">
    <text evidence="2">The sequence shown here is derived from an EMBL/GenBank/DDBJ whole genome shotgun (WGS) entry which is preliminary data.</text>
</comment>
<evidence type="ECO:0000313" key="3">
    <source>
        <dbReference type="Proteomes" id="UP000219642"/>
    </source>
</evidence>
<dbReference type="Gene3D" id="3.10.129.10">
    <property type="entry name" value="Hotdog Thioesterase"/>
    <property type="match status" value="1"/>
</dbReference>